<dbReference type="GO" id="GO:1990351">
    <property type="term" value="C:transporter complex"/>
    <property type="evidence" value="ECO:0007669"/>
    <property type="project" value="TreeGrafter"/>
</dbReference>
<feature type="domain" description="LptD C-terminal" evidence="2">
    <location>
        <begin position="313"/>
        <end position="713"/>
    </location>
</feature>
<dbReference type="GO" id="GO:0043165">
    <property type="term" value="P:Gram-negative-bacterium-type cell outer membrane assembly"/>
    <property type="evidence" value="ECO:0007669"/>
    <property type="project" value="UniProtKB-UniRule"/>
</dbReference>
<evidence type="ECO:0000259" key="2">
    <source>
        <dbReference type="Pfam" id="PF04453"/>
    </source>
</evidence>
<comment type="subcellular location">
    <subcellularLocation>
        <location evidence="1">Cell outer membrane</location>
    </subcellularLocation>
</comment>
<dbReference type="PANTHER" id="PTHR30189:SF1">
    <property type="entry name" value="LPS-ASSEMBLY PROTEIN LPTD"/>
    <property type="match status" value="1"/>
</dbReference>
<evidence type="ECO:0000313" key="3">
    <source>
        <dbReference type="EMBL" id="ALE03967.1"/>
    </source>
</evidence>
<keyword evidence="4" id="KW-1185">Reference proteome</keyword>
<dbReference type="PANTHER" id="PTHR30189">
    <property type="entry name" value="LPS-ASSEMBLY PROTEIN"/>
    <property type="match status" value="1"/>
</dbReference>
<dbReference type="KEGG" id="banc:PU02_1153"/>
<dbReference type="HAMAP" id="MF_01411">
    <property type="entry name" value="LPS_assembly_LptD"/>
    <property type="match status" value="1"/>
</dbReference>
<proteinExistence type="inferred from homology"/>
<sequence length="781" mass="89203">MALLIPTFHKIILKTLNMISLSHILFFVLSLSLLYPVQAQSSATFSGKLDSKDSFLLSADELIYNHSAYTVSAQGNVQIEYDGNKATAQKVTYNQKTGQVVAEGNVEITQKNGNKIYSSRIDMTKNFGDGFINALRIETINNTYFAAANARRQNDQIIIFNDAIYTACKPCHDTSSKEALWQIKAKKIIWNNENKTIRFEGGHFELFGKPIISFPIFELPDPTVKRASGFLIPHFSYNNNLGMGITNSYFWNLSPNYDFTLSSTIYMKQGLLTEGEWHQQFETGSYNVRFAHMYQINPHLFDDNTIDSKKVHRYMLATKGGFRINSHWTYGWDILAQSDQNFSRTYKLTDYNDPVQLSQIYLNGLAGKNYFDARFYHFQIQNSLSNDIINRRHFPQAWILPRVEYFWTADEPIYTGEISFHGHMRSIYRNHTYVTGDNWQNHSPNTTKTSEISGNNFLLTGELEWKKRFNTPNGLIIAPTLALRTNAITFNTHNNNTTYATDSSSIKLDTASSAIHSVATVGLELRYPLLITSKISSQILEPIVQIFVRNNEHYTEYLPNEDAQNFIFDATTLFQRNKFPGYDRIEGGTRTNIGLRYSGSFNNNWSFYSLIGQSLHLAGKNPFTGKDPISGLETANSDYVAMLNVNHNSGFSITSRGRFDQKTGKINHSGIEASQRWLNFKLAVQYAYLADKYVQNRQEISFQTSIKLSDNWSIGGRSGYDLAFKKFVKQGINLNYEDECFKIAFGYQQEISPHTSKHLKNFNLSLSLRTISDIGEKMQLN</sequence>
<dbReference type="EMBL" id="CP010401">
    <property type="protein sequence ID" value="ALE03967.1"/>
    <property type="molecule type" value="Genomic_DNA"/>
</dbReference>
<accession>A0A0M4M6U7</accession>
<comment type="subunit">
    <text evidence="1">Component of the lipopolysaccharide transport and assembly complex.</text>
</comment>
<dbReference type="Proteomes" id="UP000057213">
    <property type="component" value="Chromosome"/>
</dbReference>
<dbReference type="InterPro" id="IPR050218">
    <property type="entry name" value="LptD"/>
</dbReference>
<comment type="similarity">
    <text evidence="1">Belongs to the LptD family.</text>
</comment>
<reference evidence="3 4" key="1">
    <citation type="journal article" date="2015" name="Genome Announc.">
        <title>Complete Genome Sequence of Bartonella ancashensis Strain 20.00, Isolated from the Blood of a Patient with Verruga Peruana.</title>
        <authorList>
            <person name="Hang J."/>
            <person name="Mullins K.E."/>
            <person name="Clifford R.J."/>
            <person name="Onmus-Leone F."/>
            <person name="Yang Y."/>
            <person name="Jiang J."/>
            <person name="Leguia M."/>
            <person name="Kasper M.R."/>
            <person name="Maguina C."/>
            <person name="Lesho E.P."/>
            <person name="Jarman R.G."/>
            <person name="Richards A.L."/>
            <person name="Blazes D."/>
        </authorList>
    </citation>
    <scope>NUCLEOTIDE SEQUENCE [LARGE SCALE GENOMIC DNA]</scope>
    <source>
        <strain evidence="3 4">20.00</strain>
    </source>
</reference>
<gene>
    <name evidence="1" type="primary">lptD</name>
    <name evidence="3" type="ORF">PU02_1153</name>
</gene>
<dbReference type="AlphaFoldDB" id="A0A0M4M6U7"/>
<dbReference type="InterPro" id="IPR007543">
    <property type="entry name" value="LptD_C"/>
</dbReference>
<dbReference type="GO" id="GO:0015920">
    <property type="term" value="P:lipopolysaccharide transport"/>
    <property type="evidence" value="ECO:0007669"/>
    <property type="project" value="InterPro"/>
</dbReference>
<keyword evidence="1" id="KW-0732">Signal</keyword>
<comment type="function">
    <text evidence="1">Involved in the assembly of lipopolysaccharide (LPS) at the surface of the outer membrane.</text>
</comment>
<keyword evidence="1" id="KW-0998">Cell outer membrane</keyword>
<comment type="caution">
    <text evidence="1">Lacks conserved residue(s) required for the propagation of feature annotation.</text>
</comment>
<name>A0A0M4M6U7_9HYPH</name>
<organism evidence="3 4">
    <name type="scientific">Bartonella ancashensis</name>
    <dbReference type="NCBI Taxonomy" id="1318743"/>
    <lineage>
        <taxon>Bacteria</taxon>
        <taxon>Pseudomonadati</taxon>
        <taxon>Pseudomonadota</taxon>
        <taxon>Alphaproteobacteria</taxon>
        <taxon>Hyphomicrobiales</taxon>
        <taxon>Bartonellaceae</taxon>
        <taxon>Bartonella</taxon>
    </lineage>
</organism>
<dbReference type="STRING" id="1318743.PU02_1153"/>
<dbReference type="GO" id="GO:0009279">
    <property type="term" value="C:cell outer membrane"/>
    <property type="evidence" value="ECO:0007669"/>
    <property type="project" value="UniProtKB-SubCell"/>
</dbReference>
<protein>
    <recommendedName>
        <fullName evidence="1">LPS-assembly protein LptD</fullName>
    </recommendedName>
</protein>
<evidence type="ECO:0000256" key="1">
    <source>
        <dbReference type="HAMAP-Rule" id="MF_01411"/>
    </source>
</evidence>
<dbReference type="PATRIC" id="fig|1318743.3.peg.1170"/>
<dbReference type="Gene3D" id="2.60.450.10">
    <property type="entry name" value="Lipopolysaccharide (LPS) transport protein A like domain"/>
    <property type="match status" value="1"/>
</dbReference>
<keyword evidence="1" id="KW-0472">Membrane</keyword>
<dbReference type="Pfam" id="PF04453">
    <property type="entry name" value="LptD"/>
    <property type="match status" value="1"/>
</dbReference>
<dbReference type="InterPro" id="IPR020889">
    <property type="entry name" value="LipoPS_assembly_LptD"/>
</dbReference>
<evidence type="ECO:0000313" key="4">
    <source>
        <dbReference type="Proteomes" id="UP000057213"/>
    </source>
</evidence>